<keyword evidence="2" id="KW-0503">Monooxygenase</keyword>
<name>A0A8H9GT28_9MICO</name>
<keyword evidence="3" id="KW-1185">Reference proteome</keyword>
<evidence type="ECO:0000259" key="1">
    <source>
        <dbReference type="Pfam" id="PF00296"/>
    </source>
</evidence>
<dbReference type="PANTHER" id="PTHR30137:SF15">
    <property type="entry name" value="BLL6902 PROTEIN"/>
    <property type="match status" value="1"/>
</dbReference>
<dbReference type="SUPFAM" id="SSF51679">
    <property type="entry name" value="Bacterial luciferase-like"/>
    <property type="match status" value="1"/>
</dbReference>
<dbReference type="GO" id="GO:0004497">
    <property type="term" value="F:monooxygenase activity"/>
    <property type="evidence" value="ECO:0007669"/>
    <property type="project" value="UniProtKB-KW"/>
</dbReference>
<dbReference type="RefSeq" id="WP_171103027.1">
    <property type="nucleotide sequence ID" value="NZ_BMPT01000022.1"/>
</dbReference>
<dbReference type="Gene3D" id="3.20.20.30">
    <property type="entry name" value="Luciferase-like domain"/>
    <property type="match status" value="1"/>
</dbReference>
<proteinExistence type="predicted"/>
<dbReference type="InterPro" id="IPR050766">
    <property type="entry name" value="Bact_Lucif_Oxidored"/>
</dbReference>
<evidence type="ECO:0000313" key="2">
    <source>
        <dbReference type="EMBL" id="GGM41226.1"/>
    </source>
</evidence>
<keyword evidence="2" id="KW-0560">Oxidoreductase</keyword>
<dbReference type="PANTHER" id="PTHR30137">
    <property type="entry name" value="LUCIFERASE-LIKE MONOOXYGENASE"/>
    <property type="match status" value="1"/>
</dbReference>
<feature type="domain" description="Luciferase-like" evidence="1">
    <location>
        <begin position="20"/>
        <end position="262"/>
    </location>
</feature>
<accession>A0A8H9GT28</accession>
<dbReference type="Pfam" id="PF00296">
    <property type="entry name" value="Bac_luciferase"/>
    <property type="match status" value="1"/>
</dbReference>
<dbReference type="Proteomes" id="UP000655589">
    <property type="component" value="Unassembled WGS sequence"/>
</dbReference>
<sequence length="340" mass="36483">MPTSHPRRWGFLSFGHHQDVPGSQARTAREALVQAVEIAVGAEELGLDGAWSRVHHFQHQFASPWALLGALAARTSGIELGTAVIDMRYENPLQAAELAAAADLLSDGRLQLGLSRGSQEPALRGYEAFGYHPAGGEHPGDMAREHTRLFRAAVAGEPLAVTDPAETGVRAPLPLTPHAAGLAQRLWWGSATRDSARWAGEHGYHLLSSTLLSEDTGVPFTQLQAQQIRLFRAAWDEAGHPGAPRVAVVRTVLPIVTAQDEALFGRSRYGAVEQVGVLGGAVSRFGRSYVGEPDRIVADLRADEAVQDADTLLLAIPNLLGVDTNLRLLETVVQQIAPEV</sequence>
<dbReference type="InterPro" id="IPR011251">
    <property type="entry name" value="Luciferase-like_dom"/>
</dbReference>
<gene>
    <name evidence="2" type="ORF">GCM10010102_40930</name>
</gene>
<dbReference type="AlphaFoldDB" id="A0A8H9GT28"/>
<dbReference type="EMBL" id="BMPT01000022">
    <property type="protein sequence ID" value="GGM41226.1"/>
    <property type="molecule type" value="Genomic_DNA"/>
</dbReference>
<evidence type="ECO:0000313" key="3">
    <source>
        <dbReference type="Proteomes" id="UP000655589"/>
    </source>
</evidence>
<comment type="caution">
    <text evidence="2">The sequence shown here is derived from an EMBL/GenBank/DDBJ whole genome shotgun (WGS) entry which is preliminary data.</text>
</comment>
<dbReference type="GO" id="GO:0016705">
    <property type="term" value="F:oxidoreductase activity, acting on paired donors, with incorporation or reduction of molecular oxygen"/>
    <property type="evidence" value="ECO:0007669"/>
    <property type="project" value="InterPro"/>
</dbReference>
<reference evidence="2" key="1">
    <citation type="journal article" date="2014" name="Int. J. Syst. Evol. Microbiol.">
        <title>Complete genome sequence of Corynebacterium casei LMG S-19264T (=DSM 44701T), isolated from a smear-ripened cheese.</title>
        <authorList>
            <consortium name="US DOE Joint Genome Institute (JGI-PGF)"/>
            <person name="Walter F."/>
            <person name="Albersmeier A."/>
            <person name="Kalinowski J."/>
            <person name="Ruckert C."/>
        </authorList>
    </citation>
    <scope>NUCLEOTIDE SEQUENCE</scope>
    <source>
        <strain evidence="2">JCM 3051</strain>
    </source>
</reference>
<dbReference type="InterPro" id="IPR036661">
    <property type="entry name" value="Luciferase-like_sf"/>
</dbReference>
<protein>
    <submittedName>
        <fullName evidence="2">Alkanal monooxygenase</fullName>
    </submittedName>
</protein>
<reference evidence="2" key="2">
    <citation type="submission" date="2020-09" db="EMBL/GenBank/DDBJ databases">
        <authorList>
            <person name="Sun Q."/>
            <person name="Ohkuma M."/>
        </authorList>
    </citation>
    <scope>NUCLEOTIDE SEQUENCE</scope>
    <source>
        <strain evidence="2">JCM 3051</strain>
    </source>
</reference>
<dbReference type="GO" id="GO:0005829">
    <property type="term" value="C:cytosol"/>
    <property type="evidence" value="ECO:0007669"/>
    <property type="project" value="TreeGrafter"/>
</dbReference>
<organism evidence="2 3">
    <name type="scientific">Promicromonospora citrea</name>
    <dbReference type="NCBI Taxonomy" id="43677"/>
    <lineage>
        <taxon>Bacteria</taxon>
        <taxon>Bacillati</taxon>
        <taxon>Actinomycetota</taxon>
        <taxon>Actinomycetes</taxon>
        <taxon>Micrococcales</taxon>
        <taxon>Promicromonosporaceae</taxon>
        <taxon>Promicromonospora</taxon>
    </lineage>
</organism>